<dbReference type="OrthoDB" id="3269480at2759"/>
<feature type="compositionally biased region" description="Pro residues" evidence="1">
    <location>
        <begin position="114"/>
        <end position="126"/>
    </location>
</feature>
<dbReference type="STRING" id="685588.A0A067TXV4"/>
<feature type="region of interest" description="Disordered" evidence="1">
    <location>
        <begin position="278"/>
        <end position="429"/>
    </location>
</feature>
<dbReference type="SMART" id="SM00726">
    <property type="entry name" value="UIM"/>
    <property type="match status" value="2"/>
</dbReference>
<dbReference type="AlphaFoldDB" id="A0A067TXV4"/>
<organism evidence="2 3">
    <name type="scientific">Galerina marginata (strain CBS 339.88)</name>
    <dbReference type="NCBI Taxonomy" id="685588"/>
    <lineage>
        <taxon>Eukaryota</taxon>
        <taxon>Fungi</taxon>
        <taxon>Dikarya</taxon>
        <taxon>Basidiomycota</taxon>
        <taxon>Agaricomycotina</taxon>
        <taxon>Agaricomycetes</taxon>
        <taxon>Agaricomycetidae</taxon>
        <taxon>Agaricales</taxon>
        <taxon>Agaricineae</taxon>
        <taxon>Strophariaceae</taxon>
        <taxon>Galerina</taxon>
    </lineage>
</organism>
<feature type="region of interest" description="Disordered" evidence="1">
    <location>
        <begin position="1"/>
        <end position="35"/>
    </location>
</feature>
<keyword evidence="3" id="KW-1185">Reference proteome</keyword>
<dbReference type="HOGENOM" id="CLU_344539_0_0_1"/>
<feature type="compositionally biased region" description="Polar residues" evidence="1">
    <location>
        <begin position="1"/>
        <end position="12"/>
    </location>
</feature>
<dbReference type="EMBL" id="KL142368">
    <property type="protein sequence ID" value="KDR83873.1"/>
    <property type="molecule type" value="Genomic_DNA"/>
</dbReference>
<evidence type="ECO:0000313" key="2">
    <source>
        <dbReference type="EMBL" id="KDR83873.1"/>
    </source>
</evidence>
<evidence type="ECO:0000313" key="3">
    <source>
        <dbReference type="Proteomes" id="UP000027222"/>
    </source>
</evidence>
<feature type="compositionally biased region" description="Low complexity" evidence="1">
    <location>
        <begin position="533"/>
        <end position="546"/>
    </location>
</feature>
<feature type="compositionally biased region" description="Low complexity" evidence="1">
    <location>
        <begin position="344"/>
        <end position="375"/>
    </location>
</feature>
<feature type="region of interest" description="Disordered" evidence="1">
    <location>
        <begin position="80"/>
        <end position="227"/>
    </location>
</feature>
<sequence length="914" mass="101016">MDRRPSYSNLNGSGPPMSAHGLSYEPHALDADYGPQTIHRSDLFFIDNSPHMNTRKSPDFSPSNTSASQLYPYHQQAFHHHFAQNPPPPSHPPSYANNVHPQYDHRQRATTLPARPPPPPLPPKPIVYPSIAHDEFPPRFVPPRPQLPYSPAHQTLPPPPNHAPPPPIPTPHPKLLPPPNHAPPLAPAVPVSHPPNEPPQESPVDDANELAMVLALSQSESTQRQKLEEELLQKEEEDLAKALAESMLSTGSNLQSSSNPFFGLAPIPDEAMIRPIPANIPEDISPSQSLPPTFGLPQEAAHATQTTSTDTAFSEFGRYDKWRIPGVSQVEEAPSELKRENSAPKRPSFSSSSADRDPPSTAARSSPPRPLSTASDSSLPYTQPSPVSNTFGAIPVHAQDGSDLPLRPSSPHVDPALPESSSVEPEPETVLVFDDEAYARQLAAEEEEWARQQLEQYPSAAEEKRRQQTIQDRPFEEERGLPVYSKDQPTSSQDLYPVQELAGPSSYRSVSHYGKGKQQDFEARPTISFSETSSSLPLSPVVYPSLGNRRESESDTHSDASHHSSARSTASAPTGHRPHQYAESQPKRPSFSEPSNRPPPDESMSDHAHYHPPHPSDERGPAKNHRLPPGVLNPNHFLDHKLLLGVAIGFTPPHISTELVPMQDSVPNLITLPYSRCPPLYVQAPDWSHLLRLMARLSTSRIEATVQAMAISKTELKLRTVIQFLKPHPASKEWRTMVWFTIDHPVPPSVPEAHRYLGNPNLLPWSYSQGSLPTLMRDNPDVNFQKHQTPMLLQDGRDTQISRIYTIPASETLPLPNLPITFPNLALYLQAALDYSRRHSSDGPGLGKLGKLVQTCYPSVEQVSEFDIPERSSMGGLLKRVMGRGNKDKKKGKGTSNEETYQLVTPFLPDEWGG</sequence>
<feature type="compositionally biased region" description="Basic and acidic residues" evidence="1">
    <location>
        <begin position="548"/>
        <end position="562"/>
    </location>
</feature>
<feature type="compositionally biased region" description="Polar residues" evidence="1">
    <location>
        <begin position="376"/>
        <end position="391"/>
    </location>
</feature>
<feature type="compositionally biased region" description="Pro residues" evidence="1">
    <location>
        <begin position="156"/>
        <end position="201"/>
    </location>
</feature>
<name>A0A067TXV4_GALM3</name>
<evidence type="ECO:0000256" key="1">
    <source>
        <dbReference type="SAM" id="MobiDB-lite"/>
    </source>
</evidence>
<proteinExistence type="predicted"/>
<feature type="region of interest" description="Disordered" evidence="1">
    <location>
        <begin position="443"/>
        <end position="632"/>
    </location>
</feature>
<feature type="compositionally biased region" description="Pro residues" evidence="1">
    <location>
        <begin position="139"/>
        <end position="148"/>
    </location>
</feature>
<dbReference type="InterPro" id="IPR003903">
    <property type="entry name" value="UIM_dom"/>
</dbReference>
<reference evidence="3" key="1">
    <citation type="journal article" date="2014" name="Proc. Natl. Acad. Sci. U.S.A.">
        <title>Extensive sampling of basidiomycete genomes demonstrates inadequacy of the white-rot/brown-rot paradigm for wood decay fungi.</title>
        <authorList>
            <person name="Riley R."/>
            <person name="Salamov A.A."/>
            <person name="Brown D.W."/>
            <person name="Nagy L.G."/>
            <person name="Floudas D."/>
            <person name="Held B.W."/>
            <person name="Levasseur A."/>
            <person name="Lombard V."/>
            <person name="Morin E."/>
            <person name="Otillar R."/>
            <person name="Lindquist E.A."/>
            <person name="Sun H."/>
            <person name="LaButti K.M."/>
            <person name="Schmutz J."/>
            <person name="Jabbour D."/>
            <person name="Luo H."/>
            <person name="Baker S.E."/>
            <person name="Pisabarro A.G."/>
            <person name="Walton J.D."/>
            <person name="Blanchette R.A."/>
            <person name="Henrissat B."/>
            <person name="Martin F."/>
            <person name="Cullen D."/>
            <person name="Hibbett D.S."/>
            <person name="Grigoriev I.V."/>
        </authorList>
    </citation>
    <scope>NUCLEOTIDE SEQUENCE [LARGE SCALE GENOMIC DNA]</scope>
    <source>
        <strain evidence="3">CBS 339.88</strain>
    </source>
</reference>
<feature type="compositionally biased region" description="Basic and acidic residues" evidence="1">
    <location>
        <begin position="604"/>
        <end position="621"/>
    </location>
</feature>
<dbReference type="Proteomes" id="UP000027222">
    <property type="component" value="Unassembled WGS sequence"/>
</dbReference>
<gene>
    <name evidence="2" type="ORF">GALMADRAFT_236334</name>
</gene>
<accession>A0A067TXV4</accession>
<feature type="compositionally biased region" description="Polar residues" evidence="1">
    <location>
        <begin position="303"/>
        <end position="312"/>
    </location>
</feature>
<protein>
    <submittedName>
        <fullName evidence="2">Uncharacterized protein</fullName>
    </submittedName>
</protein>